<evidence type="ECO:0000313" key="2">
    <source>
        <dbReference type="EMBL" id="MBA2780832.1"/>
    </source>
</evidence>
<dbReference type="Pfam" id="PF00067">
    <property type="entry name" value="p450"/>
    <property type="match status" value="1"/>
</dbReference>
<dbReference type="InterPro" id="IPR036396">
    <property type="entry name" value="Cyt_P450_sf"/>
</dbReference>
<sequence>MHRDSAQDTLPMATVGETLAVVGDVFAPNIAKGVIVRRPKMVGLAEKLGLDQRAIQRLQKLNEKYGPGPLILNTPDSKRMALILDPDHANRVLDETPEPFATAEWAKRKALEHFEPDMALVSHGPERAERRRFNEEVLQSDCPVHGLGARFAEVVEQEASELLTQVEQEGGKLDWDRFETTWNRVVRRVVLGDSARDDHALTEMLEKLRSAANWAFFHPGHDRVKEDFHERVCTYLKRGEEGSLAGEIARLPTSEITQPEHQVPQYLFAFDPAGMATFRALALLAAHPDHGERAQAEIAEHLQQPAAKLDYLRACLLESLRLWPTTPMVLRQTTQETEWENGIMPAETSILMLAPYFHRDDRHLDNAHRFDPDLWLQPGEAGDWPMMPFSGGTGICPGRRVVLTVTSHMLARLLQGREYQLSPPNRLLSSKPMPPLLNNYDLEFDIKAG</sequence>
<organism evidence="2 4">
    <name type="scientific">Billgrantia kenyensis</name>
    <dbReference type="NCBI Taxonomy" id="321266"/>
    <lineage>
        <taxon>Bacteria</taxon>
        <taxon>Pseudomonadati</taxon>
        <taxon>Pseudomonadota</taxon>
        <taxon>Gammaproteobacteria</taxon>
        <taxon>Oceanospirillales</taxon>
        <taxon>Halomonadaceae</taxon>
        <taxon>Billgrantia</taxon>
    </lineage>
</organism>
<feature type="binding site" description="axial binding residue" evidence="1">
    <location>
        <position position="396"/>
    </location>
    <ligand>
        <name>heme</name>
        <dbReference type="ChEBI" id="CHEBI:30413"/>
    </ligand>
    <ligandPart>
        <name>Fe</name>
        <dbReference type="ChEBI" id="CHEBI:18248"/>
    </ligandPart>
</feature>
<comment type="caution">
    <text evidence="2">The sequence shown here is derived from an EMBL/GenBank/DDBJ whole genome shotgun (WGS) entry which is preliminary data.</text>
</comment>
<dbReference type="SUPFAM" id="SSF48264">
    <property type="entry name" value="Cytochrome P450"/>
    <property type="match status" value="1"/>
</dbReference>
<dbReference type="EMBL" id="JACEFT010000034">
    <property type="protein sequence ID" value="MBA2780832.1"/>
    <property type="molecule type" value="Genomic_DNA"/>
</dbReference>
<gene>
    <name evidence="2" type="ORF">H1D44_18255</name>
    <name evidence="3" type="ORF">HOP48_09155</name>
</gene>
<dbReference type="GO" id="GO:0020037">
    <property type="term" value="F:heme binding"/>
    <property type="evidence" value="ECO:0007669"/>
    <property type="project" value="InterPro"/>
</dbReference>
<evidence type="ECO:0000313" key="5">
    <source>
        <dbReference type="Proteomes" id="UP000814353"/>
    </source>
</evidence>
<dbReference type="GO" id="GO:0016705">
    <property type="term" value="F:oxidoreductase activity, acting on paired donors, with incorporation or reduction of molecular oxygen"/>
    <property type="evidence" value="ECO:0007669"/>
    <property type="project" value="InterPro"/>
</dbReference>
<dbReference type="EMBL" id="JABFUB010000005">
    <property type="protein sequence ID" value="MCG6661720.1"/>
    <property type="molecule type" value="Genomic_DNA"/>
</dbReference>
<accession>A0A7V9W4C7</accession>
<dbReference type="AlphaFoldDB" id="A0A7V9W4C7"/>
<comment type="cofactor">
    <cofactor evidence="1">
        <name>heme</name>
        <dbReference type="ChEBI" id="CHEBI:30413"/>
    </cofactor>
</comment>
<keyword evidence="1" id="KW-0349">Heme</keyword>
<dbReference type="Proteomes" id="UP000814353">
    <property type="component" value="Unassembled WGS sequence"/>
</dbReference>
<protein>
    <submittedName>
        <fullName evidence="2">Cytochrome P450</fullName>
    </submittedName>
</protein>
<evidence type="ECO:0000313" key="4">
    <source>
        <dbReference type="Proteomes" id="UP000518091"/>
    </source>
</evidence>
<evidence type="ECO:0000313" key="3">
    <source>
        <dbReference type="EMBL" id="MCG6661720.1"/>
    </source>
</evidence>
<dbReference type="RefSeq" id="WP_181516663.1">
    <property type="nucleotide sequence ID" value="NZ_JABFUB010000005.1"/>
</dbReference>
<dbReference type="PANTHER" id="PTHR24281">
    <property type="entry name" value="STEROID 21-HYDROXYLASE-RELATED"/>
    <property type="match status" value="1"/>
</dbReference>
<dbReference type="PRINTS" id="PR00463">
    <property type="entry name" value="EP450I"/>
</dbReference>
<reference evidence="2 4" key="2">
    <citation type="submission" date="2020-07" db="EMBL/GenBank/DDBJ databases">
        <title>Identification of Halomonas strains.</title>
        <authorList>
            <person name="Xiao Z."/>
            <person name="Shen J."/>
        </authorList>
    </citation>
    <scope>NUCLEOTIDE SEQUENCE [LARGE SCALE GENOMIC DNA]</scope>
    <source>
        <strain evidence="2 4">DSM 17331</strain>
    </source>
</reference>
<keyword evidence="5" id="KW-1185">Reference proteome</keyword>
<keyword evidence="1" id="KW-0479">Metal-binding</keyword>
<dbReference type="GO" id="GO:0005506">
    <property type="term" value="F:iron ion binding"/>
    <property type="evidence" value="ECO:0007669"/>
    <property type="project" value="InterPro"/>
</dbReference>
<dbReference type="InterPro" id="IPR002401">
    <property type="entry name" value="Cyt_P450_E_grp-I"/>
</dbReference>
<reference evidence="3 5" key="1">
    <citation type="submission" date="2020-05" db="EMBL/GenBank/DDBJ databases">
        <title>Comparative genomic analysis of denitrifying bacteria from Halomonas genus.</title>
        <authorList>
            <person name="Wang L."/>
            <person name="Shao Z."/>
        </authorList>
    </citation>
    <scope>NUCLEOTIDE SEQUENCE [LARGE SCALE GENOMIC DNA]</scope>
    <source>
        <strain evidence="3 5">DSM 17331</strain>
    </source>
</reference>
<evidence type="ECO:0000256" key="1">
    <source>
        <dbReference type="PIRSR" id="PIRSR602401-1"/>
    </source>
</evidence>
<keyword evidence="1" id="KW-0408">Iron</keyword>
<proteinExistence type="predicted"/>
<dbReference type="GO" id="GO:0004497">
    <property type="term" value="F:monooxygenase activity"/>
    <property type="evidence" value="ECO:0007669"/>
    <property type="project" value="InterPro"/>
</dbReference>
<dbReference type="InterPro" id="IPR001128">
    <property type="entry name" value="Cyt_P450"/>
</dbReference>
<dbReference type="Proteomes" id="UP000518091">
    <property type="component" value="Unassembled WGS sequence"/>
</dbReference>
<name>A0A7V9W4C7_9GAMM</name>
<dbReference type="Gene3D" id="1.10.630.10">
    <property type="entry name" value="Cytochrome P450"/>
    <property type="match status" value="1"/>
</dbReference>